<dbReference type="InParanoid" id="A0A3Q3MI59"/>
<comment type="subunit">
    <text evidence="15">Interacts with WWP1.</text>
</comment>
<keyword evidence="12" id="KW-0804">Transcription</keyword>
<feature type="compositionally biased region" description="Polar residues" evidence="19">
    <location>
        <begin position="89"/>
        <end position="104"/>
    </location>
</feature>
<evidence type="ECO:0000256" key="7">
    <source>
        <dbReference type="ARBA" id="ARBA00022833"/>
    </source>
</evidence>
<evidence type="ECO:0000256" key="4">
    <source>
        <dbReference type="ARBA" id="ARBA00022723"/>
    </source>
</evidence>
<keyword evidence="22" id="KW-1185">Reference proteome</keyword>
<keyword evidence="7" id="KW-0862">Zinc</keyword>
<evidence type="ECO:0000256" key="15">
    <source>
        <dbReference type="ARBA" id="ARBA00064490"/>
    </source>
</evidence>
<reference evidence="21" key="1">
    <citation type="submission" date="2025-08" db="UniProtKB">
        <authorList>
            <consortium name="Ensembl"/>
        </authorList>
    </citation>
    <scope>IDENTIFICATION</scope>
</reference>
<dbReference type="GO" id="GO:0010629">
    <property type="term" value="P:negative regulation of gene expression"/>
    <property type="evidence" value="ECO:0007669"/>
    <property type="project" value="Ensembl"/>
</dbReference>
<evidence type="ECO:0000313" key="22">
    <source>
        <dbReference type="Proteomes" id="UP000261640"/>
    </source>
</evidence>
<dbReference type="GeneTree" id="ENSGT00940000163957"/>
<keyword evidence="4" id="KW-0479">Metal-binding</keyword>
<feature type="region of interest" description="Disordered" evidence="19">
    <location>
        <begin position="89"/>
        <end position="142"/>
    </location>
</feature>
<dbReference type="OrthoDB" id="4748970at2759"/>
<accession>A0A3Q3MI59</accession>
<evidence type="ECO:0000313" key="21">
    <source>
        <dbReference type="Ensembl" id="ENSMAMP00000022551.1"/>
    </source>
</evidence>
<dbReference type="AlphaFoldDB" id="A0A3Q3MI59"/>
<name>A0A3Q3MI59_9TELE</name>
<evidence type="ECO:0000256" key="9">
    <source>
        <dbReference type="ARBA" id="ARBA00023015"/>
    </source>
</evidence>
<dbReference type="PANTHER" id="PTHR23235:SF158">
    <property type="entry name" value="C2H2-TYPE DOMAIN-CONTAINING PROTEIN"/>
    <property type="match status" value="1"/>
</dbReference>
<dbReference type="Proteomes" id="UP000261640">
    <property type="component" value="Unplaced"/>
</dbReference>
<dbReference type="GO" id="GO:0010725">
    <property type="term" value="P:regulation of primitive erythrocyte differentiation"/>
    <property type="evidence" value="ECO:0007669"/>
    <property type="project" value="Ensembl"/>
</dbReference>
<dbReference type="SUPFAM" id="SSF57667">
    <property type="entry name" value="beta-beta-alpha zinc fingers"/>
    <property type="match status" value="2"/>
</dbReference>
<comment type="similarity">
    <text evidence="2">Belongs to the krueppel C2H2-type zinc-finger protein family.</text>
</comment>
<dbReference type="InterPro" id="IPR036236">
    <property type="entry name" value="Znf_C2H2_sf"/>
</dbReference>
<reference evidence="21" key="2">
    <citation type="submission" date="2025-09" db="UniProtKB">
        <authorList>
            <consortium name="Ensembl"/>
        </authorList>
    </citation>
    <scope>IDENTIFICATION</scope>
</reference>
<dbReference type="FunFam" id="3.30.160.60:FF:000237">
    <property type="entry name" value="Krueppel-like factor 2"/>
    <property type="match status" value="1"/>
</dbReference>
<evidence type="ECO:0000256" key="19">
    <source>
        <dbReference type="SAM" id="MobiDB-lite"/>
    </source>
</evidence>
<dbReference type="PANTHER" id="PTHR23235">
    <property type="entry name" value="KRUEPPEL-LIKE TRANSCRIPTION FACTOR"/>
    <property type="match status" value="1"/>
</dbReference>
<protein>
    <recommendedName>
        <fullName evidence="16">Krueppel-like factor 2</fullName>
    </recommendedName>
    <alternativeName>
        <fullName evidence="17">Lung krueppel-like factor</fullName>
    </alternativeName>
</protein>
<evidence type="ECO:0000256" key="1">
    <source>
        <dbReference type="ARBA" id="ARBA00004123"/>
    </source>
</evidence>
<dbReference type="CTD" id="128209"/>
<evidence type="ECO:0000256" key="11">
    <source>
        <dbReference type="ARBA" id="ARBA00023159"/>
    </source>
</evidence>
<dbReference type="FunCoup" id="A0A3Q3MI59">
    <property type="interactions" value="163"/>
</dbReference>
<dbReference type="CDD" id="cd22056">
    <property type="entry name" value="KLF1_2_4_N-like"/>
    <property type="match status" value="1"/>
</dbReference>
<keyword evidence="9" id="KW-0805">Transcription regulation</keyword>
<dbReference type="GO" id="GO:0035188">
    <property type="term" value="P:hatching"/>
    <property type="evidence" value="ECO:0007669"/>
    <property type="project" value="Ensembl"/>
</dbReference>
<evidence type="ECO:0000256" key="17">
    <source>
        <dbReference type="ARBA" id="ARBA00080631"/>
    </source>
</evidence>
<dbReference type="RefSeq" id="XP_026170336.1">
    <property type="nucleotide sequence ID" value="XM_026314551.2"/>
</dbReference>
<feature type="domain" description="C2H2-type" evidence="20">
    <location>
        <begin position="406"/>
        <end position="435"/>
    </location>
</feature>
<dbReference type="PROSITE" id="PS50157">
    <property type="entry name" value="ZINC_FINGER_C2H2_2"/>
    <property type="match status" value="3"/>
</dbReference>
<dbReference type="FunFam" id="3.30.160.60:FF:000018">
    <property type="entry name" value="Krueppel-like factor 15"/>
    <property type="match status" value="1"/>
</dbReference>
<dbReference type="GO" id="GO:0000978">
    <property type="term" value="F:RNA polymerase II cis-regulatory region sequence-specific DNA binding"/>
    <property type="evidence" value="ECO:0007669"/>
    <property type="project" value="TreeGrafter"/>
</dbReference>
<dbReference type="Pfam" id="PF00096">
    <property type="entry name" value="zf-C2H2"/>
    <property type="match status" value="3"/>
</dbReference>
<evidence type="ECO:0000256" key="5">
    <source>
        <dbReference type="ARBA" id="ARBA00022737"/>
    </source>
</evidence>
<evidence type="ECO:0000256" key="6">
    <source>
        <dbReference type="ARBA" id="ARBA00022771"/>
    </source>
</evidence>
<keyword evidence="8" id="KW-0832">Ubl conjugation</keyword>
<feature type="domain" description="C2H2-type" evidence="20">
    <location>
        <begin position="376"/>
        <end position="405"/>
    </location>
</feature>
<dbReference type="SMART" id="SM00355">
    <property type="entry name" value="ZnF_C2H2"/>
    <property type="match status" value="3"/>
</dbReference>
<organism evidence="21 22">
    <name type="scientific">Mastacembelus armatus</name>
    <name type="common">zig-zag eel</name>
    <dbReference type="NCBI Taxonomy" id="205130"/>
    <lineage>
        <taxon>Eukaryota</taxon>
        <taxon>Metazoa</taxon>
        <taxon>Chordata</taxon>
        <taxon>Craniata</taxon>
        <taxon>Vertebrata</taxon>
        <taxon>Euteleostomi</taxon>
        <taxon>Actinopterygii</taxon>
        <taxon>Neopterygii</taxon>
        <taxon>Teleostei</taxon>
        <taxon>Neoteleostei</taxon>
        <taxon>Acanthomorphata</taxon>
        <taxon>Anabantaria</taxon>
        <taxon>Synbranchiformes</taxon>
        <taxon>Mastacembelidae</taxon>
        <taxon>Mastacembelus</taxon>
    </lineage>
</organism>
<dbReference type="GeneID" id="113134939"/>
<dbReference type="GO" id="GO:0048785">
    <property type="term" value="P:hatching gland development"/>
    <property type="evidence" value="ECO:0007669"/>
    <property type="project" value="Ensembl"/>
</dbReference>
<dbReference type="GO" id="GO:0005634">
    <property type="term" value="C:nucleus"/>
    <property type="evidence" value="ECO:0007669"/>
    <property type="project" value="UniProtKB-SubCell"/>
</dbReference>
<comment type="function">
    <text evidence="14">Transcription factor that binds to the CACCC box in the promoter of target genes such as HBB/beta globin or NOV and activates their transcription. Might be involved in transcriptional regulation by modulating the binding of the RARA nuclear receptor to RARE DNA elements.</text>
</comment>
<dbReference type="GO" id="GO:0008270">
    <property type="term" value="F:zinc ion binding"/>
    <property type="evidence" value="ECO:0007669"/>
    <property type="project" value="UniProtKB-KW"/>
</dbReference>
<evidence type="ECO:0000256" key="3">
    <source>
        <dbReference type="ARBA" id="ARBA00022553"/>
    </source>
</evidence>
<keyword evidence="10" id="KW-0238">DNA-binding</keyword>
<evidence type="ECO:0000256" key="18">
    <source>
        <dbReference type="PROSITE-ProRule" id="PRU00042"/>
    </source>
</evidence>
<evidence type="ECO:0000256" key="2">
    <source>
        <dbReference type="ARBA" id="ARBA00006991"/>
    </source>
</evidence>
<proteinExistence type="inferred from homology"/>
<dbReference type="InterPro" id="IPR013087">
    <property type="entry name" value="Znf_C2H2_type"/>
</dbReference>
<dbReference type="FunFam" id="3.30.160.60:FF:001156">
    <property type="entry name" value="Zinc finger protein 407"/>
    <property type="match status" value="1"/>
</dbReference>
<sequence>MAVAEAVMPVMTSFPSVPAMEGKQFDNLCKVDERGRSSATGGADNPLIEVEFSIVQSPALIPKDDDELGKFLDLEFILSNTIGSDVVSNSNNPGSISPAQQQHCAYSLPESPESCSGGSVPDCSDNPSPHLTAQSYHGTASFTESSPVRSLMAELLTPEISYPGDGSPESAGKARDRREYTELRALNPVTISTPPGHHRAAASPSPLGYKIKTEPAGQSCMMAASGGDFMGQMFEKHQMRSVHPAAFTHHQAQSALFGGHPLQHHAHQGRTDCHLAQLNSTMSSHSNQSQLQNQYMNTPYQTHYAHQTVQQFQGQYSMHREPVRVHQQHHAASMQGLMLTPPSSPSLLEFYAQDELGSIKQKRGRRSWARKRAATHNCEFPGCGKTYTKSSHLKAHMRTHTGEKPYHCNWEGCGWKFARSDELTRHFRKHTGHRPFQCHLCDRAFSRSDHLALHMKRHM</sequence>
<keyword evidence="3" id="KW-0597">Phosphoprotein</keyword>
<evidence type="ECO:0000256" key="14">
    <source>
        <dbReference type="ARBA" id="ARBA00055776"/>
    </source>
</evidence>
<keyword evidence="11" id="KW-0010">Activator</keyword>
<dbReference type="Ensembl" id="ENSMAMT00000023128.2">
    <property type="protein sequence ID" value="ENSMAMP00000022551.1"/>
    <property type="gene ID" value="ENSMAMG00000015172.2"/>
</dbReference>
<dbReference type="PROSITE" id="PS00028">
    <property type="entry name" value="ZINC_FINGER_C2H2_1"/>
    <property type="match status" value="3"/>
</dbReference>
<dbReference type="GO" id="GO:0000981">
    <property type="term" value="F:DNA-binding transcription factor activity, RNA polymerase II-specific"/>
    <property type="evidence" value="ECO:0007669"/>
    <property type="project" value="TreeGrafter"/>
</dbReference>
<feature type="domain" description="C2H2-type" evidence="20">
    <location>
        <begin position="436"/>
        <end position="459"/>
    </location>
</feature>
<evidence type="ECO:0000256" key="10">
    <source>
        <dbReference type="ARBA" id="ARBA00023125"/>
    </source>
</evidence>
<dbReference type="GO" id="GO:0045893">
    <property type="term" value="P:positive regulation of DNA-templated transcription"/>
    <property type="evidence" value="ECO:0007669"/>
    <property type="project" value="Ensembl"/>
</dbReference>
<dbReference type="Gene3D" id="3.30.160.60">
    <property type="entry name" value="Classic Zinc Finger"/>
    <property type="match status" value="3"/>
</dbReference>
<comment type="subcellular location">
    <subcellularLocation>
        <location evidence="1">Nucleus</location>
    </subcellularLocation>
</comment>
<evidence type="ECO:0000256" key="12">
    <source>
        <dbReference type="ARBA" id="ARBA00023163"/>
    </source>
</evidence>
<evidence type="ECO:0000256" key="8">
    <source>
        <dbReference type="ARBA" id="ARBA00022843"/>
    </source>
</evidence>
<keyword evidence="5" id="KW-0677">Repeat</keyword>
<keyword evidence="13" id="KW-0539">Nucleus</keyword>
<keyword evidence="6 18" id="KW-0863">Zinc-finger</keyword>
<dbReference type="GO" id="GO:0030218">
    <property type="term" value="P:erythrocyte differentiation"/>
    <property type="evidence" value="ECO:0007669"/>
    <property type="project" value="Ensembl"/>
</dbReference>
<evidence type="ECO:0000256" key="16">
    <source>
        <dbReference type="ARBA" id="ARBA00068012"/>
    </source>
</evidence>
<evidence type="ECO:0000259" key="20">
    <source>
        <dbReference type="PROSITE" id="PS50157"/>
    </source>
</evidence>
<feature type="compositionally biased region" description="Polar residues" evidence="19">
    <location>
        <begin position="125"/>
        <end position="142"/>
    </location>
</feature>
<evidence type="ECO:0000256" key="13">
    <source>
        <dbReference type="ARBA" id="ARBA00023242"/>
    </source>
</evidence>